<dbReference type="Gene3D" id="3.30.70.330">
    <property type="match status" value="5"/>
</dbReference>
<dbReference type="InterPro" id="IPR000504">
    <property type="entry name" value="RRM_dom"/>
</dbReference>
<comment type="caution">
    <text evidence="6">The sequence shown here is derived from an EMBL/GenBank/DDBJ whole genome shotgun (WGS) entry which is preliminary data.</text>
</comment>
<dbReference type="CDD" id="cd12510">
    <property type="entry name" value="RRM1_RBM12_like"/>
    <property type="match status" value="1"/>
</dbReference>
<sequence length="1009" mass="110724">MTVIIRLQNLPWAANALDIRQFFQGLSIPDGGVHIVGGEKGDAFIAFSTDDDARQAMYMDGQRIRDIPVKLLLSSKTEMQNVIAVARGMAQGGSNPNPIAGPGGPQMGVQGGMAPGMRPGMVGGPGIGSSQPTHGGFGTDMRDGRAGDLNEYNNNQGQFDSHAGPSRLGGFGGDRMGGPDHMGGIEGGSDRKVGGPDRLGSCTDRLISPDCMSGPDRLMGGPDHMGSFDRMGGNLDRIGGTDIGGRMPAASLLGSDHMGGSSDRVGGGRLGGGSNFMGGADFSRLDNPEPIVGNVRRLGGLDRIGGGFDRFSNTDSLGGSRMGDLDRVDSFRGPDRLAISGKGDFMGSGNQFPERGGIDRFREADYDMGRGNFGMERREIEDRPVGGGFGQDLFGQRQQRFEDNWDKRHSDGVYGGNNLMTADTDRREGRGRGFADNFSGPLGMDLDSRSGFGRNMPLRDTFERNGFGRNSTHDGNNRDVGFGERLDPGYLGEYGGTRMDLNSSASGVSADFSGNRRMGDTGFEHGHYSRSPVRDSLSRFSPDRNFHGGRGGFVPRGGFHGHEVRKHTRDHDAYVIISNMPTTVNYKDVRRFFHGLEIPREGLKLINDKHGERIGEAFVMFAKDIDSTEALKRSGHMMGHKKVQIRKCSVLDFDNAVDSFVPGHGRPPPPGVTPPAKRNRSRSPLTKLYPESCCIILKNLPFKCHKDDIRKFLGHLKLKHGGPFIDIGLDGRPSGNAYVELETKKDQEEAMALHRKVLFGRSVEIYMISKNEYDSKIKRDDVKDGGDKRMVEIRSDKDEKDGKEKEKELKESSSKDEDSRKYYCIRMRGLPFSTTPQMIRDFFGGLEIGNRGIHIVYTRQGQAAGMAYVEFVTSVDCKKAVEKDKQYIGKRYIEISPMAKKDMLEELETEQQRQNGTVPSSGPPGAARASTSTLTMSNLPFKVQLEDIMEFFRGFRAIQDSVRLRYSKEGKPMGDAMVKFTNQHEAQRAQRELNRKMLLGRPIFLAPAK</sequence>
<name>A0AAD9K4C2_9ANNE</name>
<dbReference type="InterPro" id="IPR012677">
    <property type="entry name" value="Nucleotide-bd_a/b_plait_sf"/>
</dbReference>
<dbReference type="SMART" id="SM00360">
    <property type="entry name" value="RRM"/>
    <property type="match status" value="5"/>
</dbReference>
<feature type="domain" description="RRM" evidence="5">
    <location>
        <begin position="693"/>
        <end position="770"/>
    </location>
</feature>
<feature type="region of interest" description="Disordered" evidence="4">
    <location>
        <begin position="659"/>
        <end position="683"/>
    </location>
</feature>
<feature type="region of interest" description="Disordered" evidence="4">
    <location>
        <begin position="794"/>
        <end position="813"/>
    </location>
</feature>
<gene>
    <name evidence="6" type="ORF">LSH36_61g06028</name>
</gene>
<evidence type="ECO:0000256" key="2">
    <source>
        <dbReference type="ARBA" id="ARBA00022884"/>
    </source>
</evidence>
<keyword evidence="1" id="KW-0677">Repeat</keyword>
<dbReference type="EMBL" id="JAODUP010000061">
    <property type="protein sequence ID" value="KAK2164607.1"/>
    <property type="molecule type" value="Genomic_DNA"/>
</dbReference>
<proteinExistence type="predicted"/>
<keyword evidence="7" id="KW-1185">Reference proteome</keyword>
<feature type="domain" description="RRM" evidence="5">
    <location>
        <begin position="3"/>
        <end position="76"/>
    </location>
</feature>
<accession>A0AAD9K4C2</accession>
<feature type="region of interest" description="Disordered" evidence="4">
    <location>
        <begin position="462"/>
        <end position="484"/>
    </location>
</feature>
<dbReference type="InterPro" id="IPR035979">
    <property type="entry name" value="RBD_domain_sf"/>
</dbReference>
<dbReference type="SUPFAM" id="SSF54928">
    <property type="entry name" value="RNA-binding domain, RBD"/>
    <property type="match status" value="4"/>
</dbReference>
<keyword evidence="2 3" id="KW-0694">RNA-binding</keyword>
<dbReference type="CDD" id="cd12254">
    <property type="entry name" value="RRM_hnRNPH_ESRPs_RBM12_like"/>
    <property type="match status" value="3"/>
</dbReference>
<dbReference type="PROSITE" id="PS50102">
    <property type="entry name" value="RRM"/>
    <property type="match status" value="5"/>
</dbReference>
<feature type="region of interest" description="Disordered" evidence="4">
    <location>
        <begin position="906"/>
        <end position="931"/>
    </location>
</feature>
<evidence type="ECO:0000313" key="7">
    <source>
        <dbReference type="Proteomes" id="UP001208570"/>
    </source>
</evidence>
<dbReference type="Pfam" id="PF00076">
    <property type="entry name" value="RRM_1"/>
    <property type="match status" value="3"/>
</dbReference>
<feature type="domain" description="RRM" evidence="5">
    <location>
        <begin position="932"/>
        <end position="1009"/>
    </location>
</feature>
<organism evidence="6 7">
    <name type="scientific">Paralvinella palmiformis</name>
    <dbReference type="NCBI Taxonomy" id="53620"/>
    <lineage>
        <taxon>Eukaryota</taxon>
        <taxon>Metazoa</taxon>
        <taxon>Spiralia</taxon>
        <taxon>Lophotrochozoa</taxon>
        <taxon>Annelida</taxon>
        <taxon>Polychaeta</taxon>
        <taxon>Sedentaria</taxon>
        <taxon>Canalipalpata</taxon>
        <taxon>Terebellida</taxon>
        <taxon>Terebelliformia</taxon>
        <taxon>Alvinellidae</taxon>
        <taxon>Paralvinella</taxon>
    </lineage>
</organism>
<feature type="region of interest" description="Disordered" evidence="4">
    <location>
        <begin position="416"/>
        <end position="436"/>
    </location>
</feature>
<evidence type="ECO:0000256" key="1">
    <source>
        <dbReference type="ARBA" id="ARBA00022737"/>
    </source>
</evidence>
<evidence type="ECO:0000256" key="4">
    <source>
        <dbReference type="SAM" id="MobiDB-lite"/>
    </source>
</evidence>
<feature type="compositionally biased region" description="Basic and acidic residues" evidence="4">
    <location>
        <begin position="423"/>
        <end position="433"/>
    </location>
</feature>
<feature type="domain" description="RRM" evidence="5">
    <location>
        <begin position="573"/>
        <end position="650"/>
    </location>
</feature>
<feature type="compositionally biased region" description="Basic and acidic residues" evidence="4">
    <location>
        <begin position="471"/>
        <end position="484"/>
    </location>
</feature>
<feature type="region of interest" description="Disordered" evidence="4">
    <location>
        <begin position="521"/>
        <end position="544"/>
    </location>
</feature>
<dbReference type="PANTHER" id="PTHR13976">
    <property type="entry name" value="HETEROGENEOUS NUCLEAR RIBONUCLEOPROTEIN-RELATED"/>
    <property type="match status" value="1"/>
</dbReference>
<evidence type="ECO:0000259" key="5">
    <source>
        <dbReference type="PROSITE" id="PS50102"/>
    </source>
</evidence>
<evidence type="ECO:0000313" key="6">
    <source>
        <dbReference type="EMBL" id="KAK2164607.1"/>
    </source>
</evidence>
<dbReference type="AlphaFoldDB" id="A0AAD9K4C2"/>
<dbReference type="InterPro" id="IPR050666">
    <property type="entry name" value="ESRP"/>
</dbReference>
<reference evidence="6" key="1">
    <citation type="journal article" date="2023" name="Mol. Biol. Evol.">
        <title>Third-Generation Sequencing Reveals the Adaptive Role of the Epigenome in Three Deep-Sea Polychaetes.</title>
        <authorList>
            <person name="Perez M."/>
            <person name="Aroh O."/>
            <person name="Sun Y."/>
            <person name="Lan Y."/>
            <person name="Juniper S.K."/>
            <person name="Young C.R."/>
            <person name="Angers B."/>
            <person name="Qian P.Y."/>
        </authorList>
    </citation>
    <scope>NUCLEOTIDE SEQUENCE</scope>
    <source>
        <strain evidence="6">P08H-3</strain>
    </source>
</reference>
<dbReference type="Proteomes" id="UP001208570">
    <property type="component" value="Unassembled WGS sequence"/>
</dbReference>
<evidence type="ECO:0000256" key="3">
    <source>
        <dbReference type="PROSITE-ProRule" id="PRU00176"/>
    </source>
</evidence>
<dbReference type="GO" id="GO:0003723">
    <property type="term" value="F:RNA binding"/>
    <property type="evidence" value="ECO:0007669"/>
    <property type="project" value="UniProtKB-UniRule"/>
</dbReference>
<protein>
    <recommendedName>
        <fullName evidence="5">RRM domain-containing protein</fullName>
    </recommendedName>
</protein>
<feature type="domain" description="RRM" evidence="5">
    <location>
        <begin position="823"/>
        <end position="900"/>
    </location>
</feature>